<dbReference type="PANTHER" id="PTHR43394">
    <property type="entry name" value="ATP-DEPENDENT PERMEASE MDL1, MITOCHONDRIAL"/>
    <property type="match status" value="1"/>
</dbReference>
<keyword evidence="5 11" id="KW-0067">ATP-binding</keyword>
<dbReference type="InterPro" id="IPR003439">
    <property type="entry name" value="ABC_transporter-like_ATP-bd"/>
</dbReference>
<evidence type="ECO:0000256" key="6">
    <source>
        <dbReference type="ARBA" id="ARBA00022989"/>
    </source>
</evidence>
<evidence type="ECO:0000256" key="4">
    <source>
        <dbReference type="ARBA" id="ARBA00022741"/>
    </source>
</evidence>
<dbReference type="GO" id="GO:0005524">
    <property type="term" value="F:ATP binding"/>
    <property type="evidence" value="ECO:0007669"/>
    <property type="project" value="UniProtKB-KW"/>
</dbReference>
<evidence type="ECO:0000259" key="10">
    <source>
        <dbReference type="PROSITE" id="PS50929"/>
    </source>
</evidence>
<keyword evidence="2" id="KW-0813">Transport</keyword>
<feature type="domain" description="ABC transmembrane type-1" evidence="10">
    <location>
        <begin position="55"/>
        <end position="338"/>
    </location>
</feature>
<evidence type="ECO:0000256" key="7">
    <source>
        <dbReference type="ARBA" id="ARBA00023136"/>
    </source>
</evidence>
<feature type="transmembrane region" description="Helical" evidence="8">
    <location>
        <begin position="54"/>
        <end position="79"/>
    </location>
</feature>
<dbReference type="FunFam" id="3.40.50.300:FF:000287">
    <property type="entry name" value="Multidrug ABC transporter ATP-binding protein"/>
    <property type="match status" value="1"/>
</dbReference>
<dbReference type="EMBL" id="QRVL01000023">
    <property type="protein sequence ID" value="RGS36369.1"/>
    <property type="molecule type" value="Genomic_DNA"/>
</dbReference>
<name>A0A395V6V3_9FIRM</name>
<dbReference type="SUPFAM" id="SSF52540">
    <property type="entry name" value="P-loop containing nucleoside triphosphate hydrolases"/>
    <property type="match status" value="1"/>
</dbReference>
<organism evidence="11 12">
    <name type="scientific">Roseburia hominis</name>
    <dbReference type="NCBI Taxonomy" id="301301"/>
    <lineage>
        <taxon>Bacteria</taxon>
        <taxon>Bacillati</taxon>
        <taxon>Bacillota</taxon>
        <taxon>Clostridia</taxon>
        <taxon>Lachnospirales</taxon>
        <taxon>Lachnospiraceae</taxon>
        <taxon>Roseburia</taxon>
    </lineage>
</organism>
<keyword evidence="4" id="KW-0547">Nucleotide-binding</keyword>
<gene>
    <name evidence="11" type="ORF">DWX93_15785</name>
</gene>
<comment type="subcellular location">
    <subcellularLocation>
        <location evidence="1">Cell membrane</location>
        <topology evidence="1">Multi-pass membrane protein</topology>
    </subcellularLocation>
</comment>
<dbReference type="PANTHER" id="PTHR43394:SF1">
    <property type="entry name" value="ATP-BINDING CASSETTE SUB-FAMILY B MEMBER 10, MITOCHONDRIAL"/>
    <property type="match status" value="1"/>
</dbReference>
<dbReference type="InterPro" id="IPR011527">
    <property type="entry name" value="ABC1_TM_dom"/>
</dbReference>
<keyword evidence="7 8" id="KW-0472">Membrane</keyword>
<dbReference type="PROSITE" id="PS50893">
    <property type="entry name" value="ABC_TRANSPORTER_2"/>
    <property type="match status" value="1"/>
</dbReference>
<feature type="transmembrane region" description="Helical" evidence="8">
    <location>
        <begin position="91"/>
        <end position="112"/>
    </location>
</feature>
<keyword evidence="3 8" id="KW-0812">Transmembrane</keyword>
<dbReference type="PROSITE" id="PS50929">
    <property type="entry name" value="ABC_TM1F"/>
    <property type="match status" value="1"/>
</dbReference>
<dbReference type="SMART" id="SM00382">
    <property type="entry name" value="AAA"/>
    <property type="match status" value="1"/>
</dbReference>
<evidence type="ECO:0000256" key="5">
    <source>
        <dbReference type="ARBA" id="ARBA00022840"/>
    </source>
</evidence>
<dbReference type="CDD" id="cd07346">
    <property type="entry name" value="ABC_6TM_exporters"/>
    <property type="match status" value="1"/>
</dbReference>
<dbReference type="PROSITE" id="PS00211">
    <property type="entry name" value="ABC_TRANSPORTER_1"/>
    <property type="match status" value="1"/>
</dbReference>
<evidence type="ECO:0000256" key="1">
    <source>
        <dbReference type="ARBA" id="ARBA00004651"/>
    </source>
</evidence>
<dbReference type="InterPro" id="IPR039421">
    <property type="entry name" value="Type_1_exporter"/>
</dbReference>
<dbReference type="Pfam" id="PF00664">
    <property type="entry name" value="ABC_membrane"/>
    <property type="match status" value="1"/>
</dbReference>
<dbReference type="Proteomes" id="UP000266172">
    <property type="component" value="Unassembled WGS sequence"/>
</dbReference>
<feature type="transmembrane region" description="Helical" evidence="8">
    <location>
        <begin position="197"/>
        <end position="216"/>
    </location>
</feature>
<evidence type="ECO:0000313" key="12">
    <source>
        <dbReference type="Proteomes" id="UP000266172"/>
    </source>
</evidence>
<dbReference type="Gene3D" id="3.40.50.300">
    <property type="entry name" value="P-loop containing nucleotide triphosphate hydrolases"/>
    <property type="match status" value="1"/>
</dbReference>
<evidence type="ECO:0000256" key="8">
    <source>
        <dbReference type="SAM" id="Phobius"/>
    </source>
</evidence>
<dbReference type="GO" id="GO:0016887">
    <property type="term" value="F:ATP hydrolysis activity"/>
    <property type="evidence" value="ECO:0007669"/>
    <property type="project" value="InterPro"/>
</dbReference>
<dbReference type="Gene3D" id="1.20.1560.10">
    <property type="entry name" value="ABC transporter type 1, transmembrane domain"/>
    <property type="match status" value="1"/>
</dbReference>
<dbReference type="Pfam" id="PF00005">
    <property type="entry name" value="ABC_tran"/>
    <property type="match status" value="1"/>
</dbReference>
<dbReference type="InterPro" id="IPR027417">
    <property type="entry name" value="P-loop_NTPase"/>
</dbReference>
<comment type="caution">
    <text evidence="11">The sequence shown here is derived from an EMBL/GenBank/DDBJ whole genome shotgun (WGS) entry which is preliminary data.</text>
</comment>
<dbReference type="GO" id="GO:0005886">
    <property type="term" value="C:plasma membrane"/>
    <property type="evidence" value="ECO:0007669"/>
    <property type="project" value="UniProtKB-SubCell"/>
</dbReference>
<evidence type="ECO:0000313" key="11">
    <source>
        <dbReference type="EMBL" id="RGS36369.1"/>
    </source>
</evidence>
<feature type="domain" description="ABC transporter" evidence="9">
    <location>
        <begin position="369"/>
        <end position="605"/>
    </location>
</feature>
<keyword evidence="6 8" id="KW-1133">Transmembrane helix</keyword>
<dbReference type="InterPro" id="IPR017871">
    <property type="entry name" value="ABC_transporter-like_CS"/>
</dbReference>
<sequence>MPGTWKWKWRTWQENCGTRRHQRKEIYVEKVDKTEKKGWLSIVFSYTEGRRGKLALSVLLSVVSIVAGILPYFCLYRVIEAFVNGTVTESVIAYWCLAALAFYAVKILCFGWSTGLAHSVAYHILEQLRLRVADRFLHAPLGEVQAHSIGEIKAVMVDKIENMEPPLAHMIPEGAGHLVLPVVSLAALAVLDWRLALASLVTLPLAMVCMVLTFIISGKSFEIYNASNERMNSAIVEYIEGIEVIKAFGRAGVSYEKYAKAITDFRTFVVKWLSSTWVTMKLAFALFPSTLLGTLPVSLYLADRGSITGAQAALAVMLSMSMVGSLAKLEVFSENTRQMKMTVEQLNAYLTMTGLPEPECETAIKHHDVELKNVHFSYSGEKKDEVLHGIDLTLPEGSYTALVGPSGGGKSTVAKLIARFWDVTEGTICIGGVDIRRIPVEQLAEHVSFVTQDNFLFRCSILENIRLGNPAASDEEVKAAARAAQCEEFILKLPQGYDTPAGEAGKRLSGGEKQRVAIARMMLKNAPIVILDEATAFTDPENEEKLQQSIAALTKGKTLLVIAHRLSTIQTADQIVVLQAGEILAKGTQEKLLVNCPLYQKMWKLHIGAKHWAVSQGRKEDVSYV</sequence>
<evidence type="ECO:0000259" key="9">
    <source>
        <dbReference type="PROSITE" id="PS50893"/>
    </source>
</evidence>
<dbReference type="AlphaFoldDB" id="A0A395V6V3"/>
<evidence type="ECO:0000256" key="3">
    <source>
        <dbReference type="ARBA" id="ARBA00022692"/>
    </source>
</evidence>
<dbReference type="InterPro" id="IPR036640">
    <property type="entry name" value="ABC1_TM_sf"/>
</dbReference>
<dbReference type="SUPFAM" id="SSF90123">
    <property type="entry name" value="ABC transporter transmembrane region"/>
    <property type="match status" value="1"/>
</dbReference>
<accession>A0A395V6V3</accession>
<dbReference type="InterPro" id="IPR003593">
    <property type="entry name" value="AAA+_ATPase"/>
</dbReference>
<proteinExistence type="predicted"/>
<evidence type="ECO:0000256" key="2">
    <source>
        <dbReference type="ARBA" id="ARBA00022448"/>
    </source>
</evidence>
<dbReference type="GO" id="GO:0015421">
    <property type="term" value="F:ABC-type oligopeptide transporter activity"/>
    <property type="evidence" value="ECO:0007669"/>
    <property type="project" value="TreeGrafter"/>
</dbReference>
<protein>
    <submittedName>
        <fullName evidence="11">ABC transporter ATP-binding protein</fullName>
    </submittedName>
</protein>
<reference evidence="11 12" key="1">
    <citation type="submission" date="2018-08" db="EMBL/GenBank/DDBJ databases">
        <title>A genome reference for cultivated species of the human gut microbiota.</title>
        <authorList>
            <person name="Zou Y."/>
            <person name="Xue W."/>
            <person name="Luo G."/>
        </authorList>
    </citation>
    <scope>NUCLEOTIDE SEQUENCE [LARGE SCALE GENOMIC DNA]</scope>
    <source>
        <strain evidence="11 12">AF22-12AC</strain>
    </source>
</reference>